<dbReference type="Proteomes" id="UP000198870">
    <property type="component" value="Unassembled WGS sequence"/>
</dbReference>
<evidence type="ECO:0000313" key="2">
    <source>
        <dbReference type="EMBL" id="SCY03788.1"/>
    </source>
</evidence>
<dbReference type="AlphaFoldDB" id="A0A1G5CND5"/>
<dbReference type="EMBL" id="FMUX01000003">
    <property type="protein sequence ID" value="SCY03788.1"/>
    <property type="molecule type" value="Genomic_DNA"/>
</dbReference>
<feature type="region of interest" description="Disordered" evidence="1">
    <location>
        <begin position="1"/>
        <end position="20"/>
    </location>
</feature>
<dbReference type="OrthoDB" id="9800855at2"/>
<dbReference type="STRING" id="419481.SAMN05216233_103112"/>
<accession>A0A1G5CND5</accession>
<sequence length="96" mass="10764">MEKVRRGRQEKRAHRQGSGYWTRCPSCGKDVVKKELLKKGCYVCGAGPETDRAPVPYKIPCPRCGRPVVREAMERTGCYLCGFRPEGTGKGRTHGH</sequence>
<evidence type="ECO:0000256" key="1">
    <source>
        <dbReference type="SAM" id="MobiDB-lite"/>
    </source>
</evidence>
<dbReference type="RefSeq" id="WP_092209226.1">
    <property type="nucleotide sequence ID" value="NZ_FMUX01000003.1"/>
</dbReference>
<evidence type="ECO:0000313" key="3">
    <source>
        <dbReference type="Proteomes" id="UP000198870"/>
    </source>
</evidence>
<feature type="compositionally biased region" description="Basic residues" evidence="1">
    <location>
        <begin position="1"/>
        <end position="15"/>
    </location>
</feature>
<organism evidence="2 3">
    <name type="scientific">Desulfoluna spongiiphila</name>
    <dbReference type="NCBI Taxonomy" id="419481"/>
    <lineage>
        <taxon>Bacteria</taxon>
        <taxon>Pseudomonadati</taxon>
        <taxon>Thermodesulfobacteriota</taxon>
        <taxon>Desulfobacteria</taxon>
        <taxon>Desulfobacterales</taxon>
        <taxon>Desulfolunaceae</taxon>
        <taxon>Desulfoluna</taxon>
    </lineage>
</organism>
<name>A0A1G5CND5_9BACT</name>
<keyword evidence="3" id="KW-1185">Reference proteome</keyword>
<proteinExistence type="predicted"/>
<protein>
    <submittedName>
        <fullName evidence="2">Uncharacterized protein</fullName>
    </submittedName>
</protein>
<reference evidence="2 3" key="1">
    <citation type="submission" date="2016-10" db="EMBL/GenBank/DDBJ databases">
        <authorList>
            <person name="de Groot N.N."/>
        </authorList>
    </citation>
    <scope>NUCLEOTIDE SEQUENCE [LARGE SCALE GENOMIC DNA]</scope>
    <source>
        <strain evidence="2 3">AA1</strain>
    </source>
</reference>
<gene>
    <name evidence="2" type="ORF">SAMN05216233_103112</name>
</gene>